<evidence type="ECO:0000256" key="17">
    <source>
        <dbReference type="ARBA" id="ARBA00045469"/>
    </source>
</evidence>
<evidence type="ECO:0000256" key="16">
    <source>
        <dbReference type="ARBA" id="ARBA00034556"/>
    </source>
</evidence>
<keyword evidence="13" id="KW-0508">mRNA splicing</keyword>
<evidence type="ECO:0000313" key="25">
    <source>
        <dbReference type="Proteomes" id="UP001152803"/>
    </source>
</evidence>
<keyword evidence="6" id="KW-0132">Cell division</keyword>
<gene>
    <name evidence="24" type="ORF">COCON_G00039840</name>
</gene>
<dbReference type="EMBL" id="JAFJMO010000002">
    <property type="protein sequence ID" value="KAJ8285134.1"/>
    <property type="molecule type" value="Genomic_DNA"/>
</dbReference>
<dbReference type="Pfam" id="PF22781">
    <property type="entry name" value="Sde2_N_Ubi_vert"/>
    <property type="match status" value="1"/>
</dbReference>
<keyword evidence="25" id="KW-1185">Reference proteome</keyword>
<keyword evidence="11" id="KW-0175">Coiled coil</keyword>
<evidence type="ECO:0000256" key="11">
    <source>
        <dbReference type="ARBA" id="ARBA00023054"/>
    </source>
</evidence>
<dbReference type="GO" id="GO:0006260">
    <property type="term" value="P:DNA replication"/>
    <property type="evidence" value="ECO:0007669"/>
    <property type="project" value="UniProtKB-KW"/>
</dbReference>
<dbReference type="Pfam" id="PF13297">
    <property type="entry name" value="SDE2_2C"/>
    <property type="match status" value="1"/>
</dbReference>
<dbReference type="GO" id="GO:0005737">
    <property type="term" value="C:cytoplasm"/>
    <property type="evidence" value="ECO:0007669"/>
    <property type="project" value="UniProtKB-SubCell"/>
</dbReference>
<dbReference type="InterPro" id="IPR051421">
    <property type="entry name" value="RNA_Proc_DNA_Dmg_Regulator"/>
</dbReference>
<keyword evidence="7" id="KW-0507">mRNA processing</keyword>
<evidence type="ECO:0000256" key="12">
    <source>
        <dbReference type="ARBA" id="ARBA00023125"/>
    </source>
</evidence>
<dbReference type="GO" id="GO:0051301">
    <property type="term" value="P:cell division"/>
    <property type="evidence" value="ECO:0007669"/>
    <property type="project" value="UniProtKB-KW"/>
</dbReference>
<evidence type="ECO:0000256" key="18">
    <source>
        <dbReference type="ARBA" id="ARBA00045767"/>
    </source>
</evidence>
<keyword evidence="12" id="KW-0238">DNA-binding</keyword>
<evidence type="ECO:0000256" key="9">
    <source>
        <dbReference type="ARBA" id="ARBA00022776"/>
    </source>
</evidence>
<dbReference type="GO" id="GO:0005634">
    <property type="term" value="C:nucleus"/>
    <property type="evidence" value="ECO:0007669"/>
    <property type="project" value="UniProtKB-SubCell"/>
</dbReference>
<dbReference type="Proteomes" id="UP001152803">
    <property type="component" value="Unassembled WGS sequence"/>
</dbReference>
<evidence type="ECO:0000256" key="3">
    <source>
        <dbReference type="ARBA" id="ARBA00008726"/>
    </source>
</evidence>
<evidence type="ECO:0000256" key="20">
    <source>
        <dbReference type="SAM" id="MobiDB-lite"/>
    </source>
</evidence>
<dbReference type="PANTHER" id="PTHR12786:SF1">
    <property type="entry name" value="SPLICING REGULATOR SDE2"/>
    <property type="match status" value="1"/>
</dbReference>
<organism evidence="24 25">
    <name type="scientific">Conger conger</name>
    <name type="common">Conger eel</name>
    <name type="synonym">Muraena conger</name>
    <dbReference type="NCBI Taxonomy" id="82655"/>
    <lineage>
        <taxon>Eukaryota</taxon>
        <taxon>Metazoa</taxon>
        <taxon>Chordata</taxon>
        <taxon>Craniata</taxon>
        <taxon>Vertebrata</taxon>
        <taxon>Euteleostomi</taxon>
        <taxon>Actinopterygii</taxon>
        <taxon>Neopterygii</taxon>
        <taxon>Teleostei</taxon>
        <taxon>Anguilliformes</taxon>
        <taxon>Congridae</taxon>
        <taxon>Conger</taxon>
    </lineage>
</organism>
<keyword evidence="15" id="KW-0131">Cell cycle</keyword>
<feature type="compositionally biased region" description="Polar residues" evidence="20">
    <location>
        <begin position="337"/>
        <end position="358"/>
    </location>
</feature>
<dbReference type="InterPro" id="IPR025086">
    <property type="entry name" value="SDE2/SF3A3_SAP"/>
</dbReference>
<evidence type="ECO:0000256" key="14">
    <source>
        <dbReference type="ARBA" id="ARBA00023242"/>
    </source>
</evidence>
<dbReference type="GO" id="GO:0006397">
    <property type="term" value="P:mRNA processing"/>
    <property type="evidence" value="ECO:0007669"/>
    <property type="project" value="UniProtKB-KW"/>
</dbReference>
<evidence type="ECO:0000256" key="6">
    <source>
        <dbReference type="ARBA" id="ARBA00022618"/>
    </source>
</evidence>
<dbReference type="PANTHER" id="PTHR12786">
    <property type="entry name" value="SPLICING FACTOR SF3A-RELATED"/>
    <property type="match status" value="1"/>
</dbReference>
<feature type="compositionally biased region" description="Low complexity" evidence="20">
    <location>
        <begin position="242"/>
        <end position="251"/>
    </location>
</feature>
<dbReference type="AlphaFoldDB" id="A0A9Q1I765"/>
<dbReference type="Pfam" id="PF22782">
    <property type="entry name" value="SDE2"/>
    <property type="match status" value="1"/>
</dbReference>
<feature type="domain" description="SDE2/SF3A3 SAP" evidence="21">
    <location>
        <begin position="352"/>
        <end position="423"/>
    </location>
</feature>
<evidence type="ECO:0000256" key="10">
    <source>
        <dbReference type="ARBA" id="ARBA00022884"/>
    </source>
</evidence>
<dbReference type="InterPro" id="IPR053821">
    <property type="entry name" value="Sde2_Ubi"/>
</dbReference>
<evidence type="ECO:0000256" key="13">
    <source>
        <dbReference type="ARBA" id="ARBA00023187"/>
    </source>
</evidence>
<evidence type="ECO:0000256" key="19">
    <source>
        <dbReference type="ARBA" id="ARBA00045882"/>
    </source>
</evidence>
<dbReference type="OrthoDB" id="547031at2759"/>
<evidence type="ECO:0000313" key="24">
    <source>
        <dbReference type="EMBL" id="KAJ8285134.1"/>
    </source>
</evidence>
<feature type="compositionally biased region" description="Polar residues" evidence="20">
    <location>
        <begin position="170"/>
        <end position="179"/>
    </location>
</feature>
<keyword evidence="4" id="KW-0963">Cytoplasm</keyword>
<sequence length="432" mass="47164">MEVLVTDFSQRLCQVHLSFGASVWHLTDVLSRERGIPHTDFYVKSNGRLLAEDEELQAGGWYRLEPRLCGGKGGFGSMLRALGAQIEKTTNREACRDLSGRRLRDVNHEKEMADWLKKQADREAEKEQRRLERLQRKLAEPKHYFSDPAYEKQCHDMSERMEESIKRGLQASSSGTSGVSRKRASPYGADPGKRPRLWQSGVDDLSSSEDDSEGSDEEASSSSSSRQESSSAPPTPQSRTGPQLQLLQPQLSTEASRGNHRARDSHGAGGTAGHGACYSTGAEPVAERREAEPVAEREAEPVAEREAEPVAEREAEPVVEKEAEPAVQTDAPAPDLSDTQQITQNAVGLSQAESTAAPNTDDAPLDLQTVGGAVELEALGLDRLKVELMGLGVKCGGTLQERAARLFSVRGLAKEQIPPALLQAKPTKPRRK</sequence>
<accession>A0A9Q1I765</accession>
<dbReference type="InterPro" id="IPR053822">
    <property type="entry name" value="SDE2-like_dom"/>
</dbReference>
<feature type="compositionally biased region" description="Low complexity" evidence="20">
    <location>
        <begin position="220"/>
        <end position="231"/>
    </location>
</feature>
<evidence type="ECO:0000256" key="2">
    <source>
        <dbReference type="ARBA" id="ARBA00004496"/>
    </source>
</evidence>
<comment type="subcellular location">
    <subcellularLocation>
        <location evidence="2">Cytoplasm</location>
    </subcellularLocation>
    <subcellularLocation>
        <location evidence="1">Nucleus</location>
    </subcellularLocation>
</comment>
<reference evidence="24" key="1">
    <citation type="journal article" date="2023" name="Science">
        <title>Genome structures resolve the early diversification of teleost fishes.</title>
        <authorList>
            <person name="Parey E."/>
            <person name="Louis A."/>
            <person name="Montfort J."/>
            <person name="Bouchez O."/>
            <person name="Roques C."/>
            <person name="Iampietro C."/>
            <person name="Lluch J."/>
            <person name="Castinel A."/>
            <person name="Donnadieu C."/>
            <person name="Desvignes T."/>
            <person name="Floi Bucao C."/>
            <person name="Jouanno E."/>
            <person name="Wen M."/>
            <person name="Mejri S."/>
            <person name="Dirks R."/>
            <person name="Jansen H."/>
            <person name="Henkel C."/>
            <person name="Chen W.J."/>
            <person name="Zahm M."/>
            <person name="Cabau C."/>
            <person name="Klopp C."/>
            <person name="Thompson A.W."/>
            <person name="Robinson-Rechavi M."/>
            <person name="Braasch I."/>
            <person name="Lecointre G."/>
            <person name="Bobe J."/>
            <person name="Postlethwait J.H."/>
            <person name="Berthelot C."/>
            <person name="Roest Crollius H."/>
            <person name="Guiguen Y."/>
        </authorList>
    </citation>
    <scope>NUCLEOTIDE SEQUENCE</scope>
    <source>
        <strain evidence="24">Concon-B</strain>
    </source>
</reference>
<evidence type="ECO:0000259" key="23">
    <source>
        <dbReference type="Pfam" id="PF22782"/>
    </source>
</evidence>
<evidence type="ECO:0000256" key="15">
    <source>
        <dbReference type="ARBA" id="ARBA00023306"/>
    </source>
</evidence>
<keyword evidence="14" id="KW-0539">Nucleus</keyword>
<name>A0A9Q1I765_CONCO</name>
<dbReference type="GO" id="GO:0003677">
    <property type="term" value="F:DNA binding"/>
    <property type="evidence" value="ECO:0007669"/>
    <property type="project" value="UniProtKB-KW"/>
</dbReference>
<comment type="similarity">
    <text evidence="3">Belongs to the SDE2 family.</text>
</comment>
<comment type="function">
    <text evidence="17">Plays a role in ribosome biogenesis by enabling SNORD3- and SNORD118-dependent cleavage of the 47S rRNA precursor. Binds ncRNA (non-coding RNA) including the snoRNAs SNORD3 and SNORD118.</text>
</comment>
<evidence type="ECO:0000256" key="4">
    <source>
        <dbReference type="ARBA" id="ARBA00022490"/>
    </source>
</evidence>
<proteinExistence type="inferred from homology"/>
<feature type="domain" description="SDE2-like" evidence="23">
    <location>
        <begin position="70"/>
        <end position="166"/>
    </location>
</feature>
<evidence type="ECO:0000256" key="5">
    <source>
        <dbReference type="ARBA" id="ARBA00022517"/>
    </source>
</evidence>
<feature type="domain" description="Splicing regulator SDE2 ubiquitin" evidence="22">
    <location>
        <begin position="21"/>
        <end position="69"/>
    </location>
</feature>
<feature type="region of interest" description="Disordered" evidence="20">
    <location>
        <begin position="158"/>
        <end position="366"/>
    </location>
</feature>
<comment type="function">
    <text evidence="18">Inhibits translesion DNA synthesis by preventing monoubiquitination of PCNA, this is necessary to counteract damage due to ultraviolet light-induced replication stress. SDE2 is cleaved following PCNA binding, and its complete degradation is necessary to allow S-phase progression following DNA damage.</text>
</comment>
<comment type="caution">
    <text evidence="24">The sequence shown here is derived from an EMBL/GenBank/DDBJ whole genome shotgun (WGS) entry which is preliminary data.</text>
</comment>
<evidence type="ECO:0000256" key="1">
    <source>
        <dbReference type="ARBA" id="ARBA00004123"/>
    </source>
</evidence>
<keyword evidence="9" id="KW-0498">Mitosis</keyword>
<protein>
    <recommendedName>
        <fullName evidence="16">Replication stress response regulator SDE2</fullName>
    </recommendedName>
</protein>
<dbReference type="GO" id="GO:0003723">
    <property type="term" value="F:RNA binding"/>
    <property type="evidence" value="ECO:0007669"/>
    <property type="project" value="UniProtKB-KW"/>
</dbReference>
<evidence type="ECO:0000259" key="21">
    <source>
        <dbReference type="Pfam" id="PF13297"/>
    </source>
</evidence>
<comment type="function">
    <text evidence="19">Plays a role in pre-mRNA splicing by facilitating excision of relatively short introns featuring weak 3'-splice sites (ss) and high GC content. May recruit CACTIN to the spliceosome.</text>
</comment>
<feature type="compositionally biased region" description="Basic and acidic residues" evidence="20">
    <location>
        <begin position="285"/>
        <end position="324"/>
    </location>
</feature>
<evidence type="ECO:0000256" key="7">
    <source>
        <dbReference type="ARBA" id="ARBA00022664"/>
    </source>
</evidence>
<keyword evidence="5" id="KW-0690">Ribosome biogenesis</keyword>
<keyword evidence="10" id="KW-0694">RNA-binding</keyword>
<dbReference type="GO" id="GO:0008380">
    <property type="term" value="P:RNA splicing"/>
    <property type="evidence" value="ECO:0007669"/>
    <property type="project" value="UniProtKB-KW"/>
</dbReference>
<dbReference type="GO" id="GO:0042254">
    <property type="term" value="P:ribosome biogenesis"/>
    <property type="evidence" value="ECO:0007669"/>
    <property type="project" value="UniProtKB-KW"/>
</dbReference>
<evidence type="ECO:0000259" key="22">
    <source>
        <dbReference type="Pfam" id="PF22781"/>
    </source>
</evidence>
<keyword evidence="8" id="KW-0235">DNA replication</keyword>
<feature type="compositionally biased region" description="Acidic residues" evidence="20">
    <location>
        <begin position="206"/>
        <end position="219"/>
    </location>
</feature>
<evidence type="ECO:0000256" key="8">
    <source>
        <dbReference type="ARBA" id="ARBA00022705"/>
    </source>
</evidence>